<evidence type="ECO:0000256" key="7">
    <source>
        <dbReference type="ARBA" id="ARBA00035257"/>
    </source>
</evidence>
<name>A0A2H0XDJ9_UNCKA</name>
<evidence type="ECO:0000313" key="12">
    <source>
        <dbReference type="Proteomes" id="UP000231252"/>
    </source>
</evidence>
<dbReference type="InterPro" id="IPR009019">
    <property type="entry name" value="KH_sf_prok-type"/>
</dbReference>
<dbReference type="FunFam" id="3.30.300.20:FF:000001">
    <property type="entry name" value="30S ribosomal protein S3"/>
    <property type="match status" value="1"/>
</dbReference>
<evidence type="ECO:0000256" key="3">
    <source>
        <dbReference type="ARBA" id="ARBA00022884"/>
    </source>
</evidence>
<sequence>MGNKINPTGFRIGINKDWVSRWYLSKKAFSVALLEDQKIRKFLTKRFEMAGVKCVEIERSLNDVSILVKVSKPGVVIGRGGAGIDEVKEELKKIISTKMSLTVEEVKNAETDAQLVADFISRQLKRRMPYRRIMNGAINSAMERGAKGIKIKLAGLLGSGNTIARTETLSQGSVPAQTLRADIDFAKVDCLMLFGKIGIKVWIYKGLKDI</sequence>
<dbReference type="InterPro" id="IPR001351">
    <property type="entry name" value="Ribosomal_uS3_C"/>
</dbReference>
<comment type="caution">
    <text evidence="11">The sequence shown here is derived from an EMBL/GenBank/DDBJ whole genome shotgun (WGS) entry which is preliminary data.</text>
</comment>
<dbReference type="InterPro" id="IPR057258">
    <property type="entry name" value="Ribosomal_uS3"/>
</dbReference>
<evidence type="ECO:0000256" key="1">
    <source>
        <dbReference type="ARBA" id="ARBA00010761"/>
    </source>
</evidence>
<comment type="subunit">
    <text evidence="8">Part of the 30S ribosomal subunit. Forms a tight complex with proteins S10 and S14.</text>
</comment>
<dbReference type="InterPro" id="IPR005704">
    <property type="entry name" value="Ribosomal_uS3_bac-typ"/>
</dbReference>
<proteinExistence type="inferred from homology"/>
<keyword evidence="5 8" id="KW-0687">Ribonucleoprotein</keyword>
<evidence type="ECO:0000256" key="8">
    <source>
        <dbReference type="HAMAP-Rule" id="MF_01309"/>
    </source>
</evidence>
<comment type="similarity">
    <text evidence="1 8 9">Belongs to the universal ribosomal protein uS3 family.</text>
</comment>
<dbReference type="PROSITE" id="PS50823">
    <property type="entry name" value="KH_TYPE_2"/>
    <property type="match status" value="1"/>
</dbReference>
<dbReference type="PROSITE" id="PS00548">
    <property type="entry name" value="RIBOSOMAL_S3"/>
    <property type="match status" value="1"/>
</dbReference>
<evidence type="ECO:0000256" key="9">
    <source>
        <dbReference type="RuleBase" id="RU003624"/>
    </source>
</evidence>
<dbReference type="AlphaFoldDB" id="A0A2H0XDJ9"/>
<evidence type="ECO:0000313" key="11">
    <source>
        <dbReference type="EMBL" id="PIS22249.1"/>
    </source>
</evidence>
<reference evidence="12" key="1">
    <citation type="submission" date="2017-09" db="EMBL/GenBank/DDBJ databases">
        <title>Depth-based differentiation of microbial function through sediment-hosted aquifers and enrichment of novel symbionts in the deep terrestrial subsurface.</title>
        <authorList>
            <person name="Probst A.J."/>
            <person name="Ladd B."/>
            <person name="Jarett J.K."/>
            <person name="Geller-Mcgrath D.E."/>
            <person name="Sieber C.M.K."/>
            <person name="Emerson J.B."/>
            <person name="Anantharaman K."/>
            <person name="Thomas B.C."/>
            <person name="Malmstrom R."/>
            <person name="Stieglmeier M."/>
            <person name="Klingl A."/>
            <person name="Woyke T."/>
            <person name="Ryan C.M."/>
            <person name="Banfield J.F."/>
        </authorList>
    </citation>
    <scope>NUCLEOTIDE SEQUENCE [LARGE SCALE GENOMIC DNA]</scope>
</reference>
<dbReference type="Gene3D" id="3.30.1140.32">
    <property type="entry name" value="Ribosomal protein S3, C-terminal domain"/>
    <property type="match status" value="1"/>
</dbReference>
<dbReference type="Pfam" id="PF00189">
    <property type="entry name" value="Ribosomal_S3_C"/>
    <property type="match status" value="1"/>
</dbReference>
<dbReference type="Gene3D" id="3.30.300.20">
    <property type="match status" value="1"/>
</dbReference>
<comment type="function">
    <text evidence="6 8">Binds the lower part of the 30S subunit head. Binds mRNA in the 70S ribosome, positioning it for translation.</text>
</comment>
<dbReference type="InterPro" id="IPR018280">
    <property type="entry name" value="Ribosomal_uS3_CS"/>
</dbReference>
<dbReference type="SMART" id="SM00322">
    <property type="entry name" value="KH"/>
    <property type="match status" value="1"/>
</dbReference>
<evidence type="ECO:0000256" key="4">
    <source>
        <dbReference type="ARBA" id="ARBA00022980"/>
    </source>
</evidence>
<dbReference type="GO" id="GO:0022627">
    <property type="term" value="C:cytosolic small ribosomal subunit"/>
    <property type="evidence" value="ECO:0007669"/>
    <property type="project" value="TreeGrafter"/>
</dbReference>
<dbReference type="EMBL" id="PEYU01000065">
    <property type="protein sequence ID" value="PIS22249.1"/>
    <property type="molecule type" value="Genomic_DNA"/>
</dbReference>
<dbReference type="SUPFAM" id="SSF54814">
    <property type="entry name" value="Prokaryotic type KH domain (KH-domain type II)"/>
    <property type="match status" value="1"/>
</dbReference>
<dbReference type="GO" id="GO:0003735">
    <property type="term" value="F:structural constituent of ribosome"/>
    <property type="evidence" value="ECO:0007669"/>
    <property type="project" value="InterPro"/>
</dbReference>
<evidence type="ECO:0000256" key="6">
    <source>
        <dbReference type="ARBA" id="ARBA00024998"/>
    </source>
</evidence>
<evidence type="ECO:0000259" key="10">
    <source>
        <dbReference type="PROSITE" id="PS50823"/>
    </source>
</evidence>
<feature type="domain" description="KH type-2" evidence="10">
    <location>
        <begin position="39"/>
        <end position="107"/>
    </location>
</feature>
<protein>
    <recommendedName>
        <fullName evidence="7 8">Small ribosomal subunit protein uS3</fullName>
    </recommendedName>
</protein>
<keyword evidence="4 8" id="KW-0689">Ribosomal protein</keyword>
<dbReference type="InterPro" id="IPR036419">
    <property type="entry name" value="Ribosomal_S3_C_sf"/>
</dbReference>
<dbReference type="PANTHER" id="PTHR11760:SF19">
    <property type="entry name" value="SMALL RIBOSOMAL SUBUNIT PROTEIN US3C"/>
    <property type="match status" value="1"/>
</dbReference>
<dbReference type="SUPFAM" id="SSF54821">
    <property type="entry name" value="Ribosomal protein S3 C-terminal domain"/>
    <property type="match status" value="1"/>
</dbReference>
<dbReference type="InterPro" id="IPR015946">
    <property type="entry name" value="KH_dom-like_a/b"/>
</dbReference>
<dbReference type="Pfam" id="PF07650">
    <property type="entry name" value="KH_2"/>
    <property type="match status" value="1"/>
</dbReference>
<evidence type="ECO:0000256" key="5">
    <source>
        <dbReference type="ARBA" id="ARBA00023274"/>
    </source>
</evidence>
<dbReference type="PANTHER" id="PTHR11760">
    <property type="entry name" value="30S/40S RIBOSOMAL PROTEIN S3"/>
    <property type="match status" value="1"/>
</dbReference>
<dbReference type="GO" id="GO:0006412">
    <property type="term" value="P:translation"/>
    <property type="evidence" value="ECO:0007669"/>
    <property type="project" value="UniProtKB-UniRule"/>
</dbReference>
<gene>
    <name evidence="8" type="primary">rpsC</name>
    <name evidence="11" type="ORF">COT50_02920</name>
</gene>
<dbReference type="InterPro" id="IPR004044">
    <property type="entry name" value="KH_dom_type_2"/>
</dbReference>
<keyword evidence="3 8" id="KW-0694">RNA-binding</keyword>
<keyword evidence="2 8" id="KW-0699">rRNA-binding</keyword>
<dbReference type="GO" id="GO:0003729">
    <property type="term" value="F:mRNA binding"/>
    <property type="evidence" value="ECO:0007669"/>
    <property type="project" value="UniProtKB-UniRule"/>
</dbReference>
<accession>A0A2H0XDJ9</accession>
<dbReference type="NCBIfam" id="TIGR01009">
    <property type="entry name" value="rpsC_bact"/>
    <property type="match status" value="1"/>
</dbReference>
<dbReference type="GO" id="GO:0019843">
    <property type="term" value="F:rRNA binding"/>
    <property type="evidence" value="ECO:0007669"/>
    <property type="project" value="UniProtKB-UniRule"/>
</dbReference>
<evidence type="ECO:0000256" key="2">
    <source>
        <dbReference type="ARBA" id="ARBA00022730"/>
    </source>
</evidence>
<dbReference type="InterPro" id="IPR004087">
    <property type="entry name" value="KH_dom"/>
</dbReference>
<dbReference type="CDD" id="cd02412">
    <property type="entry name" value="KH-II_30S_S3"/>
    <property type="match status" value="1"/>
</dbReference>
<dbReference type="Proteomes" id="UP000231252">
    <property type="component" value="Unassembled WGS sequence"/>
</dbReference>
<organism evidence="11 12">
    <name type="scientific">candidate division WWE3 bacterium CG08_land_8_20_14_0_20_41_10</name>
    <dbReference type="NCBI Taxonomy" id="1975085"/>
    <lineage>
        <taxon>Bacteria</taxon>
        <taxon>Katanobacteria</taxon>
    </lineage>
</organism>
<dbReference type="HAMAP" id="MF_01309_B">
    <property type="entry name" value="Ribosomal_uS3_B"/>
    <property type="match status" value="1"/>
</dbReference>